<protein>
    <submittedName>
        <fullName evidence="1">Uncharacterized protein</fullName>
    </submittedName>
</protein>
<evidence type="ECO:0000313" key="1">
    <source>
        <dbReference type="EMBL" id="VTR93307.1"/>
    </source>
</evidence>
<dbReference type="RefSeq" id="WP_197909736.1">
    <property type="nucleotide sequence ID" value="NZ_LR593886.1"/>
</dbReference>
<dbReference type="EMBL" id="LR593886">
    <property type="protein sequence ID" value="VTR93307.1"/>
    <property type="molecule type" value="Genomic_DNA"/>
</dbReference>
<organism evidence="1 2">
    <name type="scientific">Gemmata massiliana</name>
    <dbReference type="NCBI Taxonomy" id="1210884"/>
    <lineage>
        <taxon>Bacteria</taxon>
        <taxon>Pseudomonadati</taxon>
        <taxon>Planctomycetota</taxon>
        <taxon>Planctomycetia</taxon>
        <taxon>Gemmatales</taxon>
        <taxon>Gemmataceae</taxon>
        <taxon>Gemmata</taxon>
    </lineage>
</organism>
<dbReference type="Proteomes" id="UP000464178">
    <property type="component" value="Chromosome"/>
</dbReference>
<proteinExistence type="predicted"/>
<gene>
    <name evidence="1" type="ORF">SOIL9_44070</name>
</gene>
<sequence length="217" mass="23394">MSEPRKQRLAYSWPHRLHRLFVCAMCRHVLPLIDSPELAGVLETAEAFADGTASVEDMARARAVFLSATGSFEGDARIAALAAQIYWATEVGTAHTWGELTLGIIDPQAAPTVGEAIFANLDLLLSEGVASLPELDYASLFDDIERRAVPFSPSWRTSTAVALASQMYEAREFGALPILGDALQDAGCDSADVLNHCRAPGVHVRGCWVVDLVLGKE</sequence>
<evidence type="ECO:0000313" key="2">
    <source>
        <dbReference type="Proteomes" id="UP000464178"/>
    </source>
</evidence>
<accession>A0A6P2CXP9</accession>
<dbReference type="AlphaFoldDB" id="A0A6P2CXP9"/>
<name>A0A6P2CXP9_9BACT</name>
<dbReference type="KEGG" id="gms:SOIL9_44070"/>
<reference evidence="1 2" key="1">
    <citation type="submission" date="2019-05" db="EMBL/GenBank/DDBJ databases">
        <authorList>
            <consortium name="Science for Life Laboratories"/>
        </authorList>
    </citation>
    <scope>NUCLEOTIDE SEQUENCE [LARGE SCALE GENOMIC DNA]</scope>
    <source>
        <strain evidence="1">Soil9</strain>
    </source>
</reference>
<keyword evidence="2" id="KW-1185">Reference proteome</keyword>